<dbReference type="Pfam" id="PF01740">
    <property type="entry name" value="STAS"/>
    <property type="match status" value="1"/>
</dbReference>
<dbReference type="PANTHER" id="PTHR33495:SF13">
    <property type="entry name" value="ANTI-SIGMA-F FACTOR ANTAGONIST RSFB"/>
    <property type="match status" value="1"/>
</dbReference>
<evidence type="ECO:0000313" key="2">
    <source>
        <dbReference type="EMBL" id="QOV41773.1"/>
    </source>
</evidence>
<dbReference type="AlphaFoldDB" id="A0A7M2T1N5"/>
<dbReference type="InterPro" id="IPR036513">
    <property type="entry name" value="STAS_dom_sf"/>
</dbReference>
<dbReference type="InterPro" id="IPR002645">
    <property type="entry name" value="STAS_dom"/>
</dbReference>
<accession>A0A7M2T1N5</accession>
<dbReference type="EMBL" id="CP063374">
    <property type="protein sequence ID" value="QOV41773.1"/>
    <property type="molecule type" value="Genomic_DNA"/>
</dbReference>
<dbReference type="SUPFAM" id="SSF52091">
    <property type="entry name" value="SpoIIaa-like"/>
    <property type="match status" value="1"/>
</dbReference>
<sequence>MGRRVRKRPLRISEPDDRLPSAHAVCQVSAVTPFPSPCRVRHLPGCILFALPAEIDLGNGAALHAAVAAAADARADELRLLVLDFTETEFMDSQGARLVSDVRHHLPRHVRLRVVAAPDGVPNRVLEVTGVRRDVPVYADLTEALAAGTYP</sequence>
<feature type="domain" description="STAS" evidence="1">
    <location>
        <begin position="36"/>
        <end position="148"/>
    </location>
</feature>
<dbReference type="CDD" id="cd07043">
    <property type="entry name" value="STAS_anti-anti-sigma_factors"/>
    <property type="match status" value="1"/>
</dbReference>
<organism evidence="2 3">
    <name type="scientific">Streptomyces chromofuscus</name>
    <dbReference type="NCBI Taxonomy" id="42881"/>
    <lineage>
        <taxon>Bacteria</taxon>
        <taxon>Bacillati</taxon>
        <taxon>Actinomycetota</taxon>
        <taxon>Actinomycetes</taxon>
        <taxon>Kitasatosporales</taxon>
        <taxon>Streptomycetaceae</taxon>
        <taxon>Streptomyces</taxon>
    </lineage>
</organism>
<dbReference type="Proteomes" id="UP000594008">
    <property type="component" value="Chromosome"/>
</dbReference>
<dbReference type="PANTHER" id="PTHR33495">
    <property type="entry name" value="ANTI-SIGMA FACTOR ANTAGONIST TM_1081-RELATED-RELATED"/>
    <property type="match status" value="1"/>
</dbReference>
<protein>
    <submittedName>
        <fullName evidence="2">STAS domain-containing protein</fullName>
    </submittedName>
</protein>
<reference evidence="2 3" key="1">
    <citation type="submission" date="2020-10" db="EMBL/GenBank/DDBJ databases">
        <title>Streptomyces chromofuscus complate genome analysis.</title>
        <authorList>
            <person name="Anwar N."/>
        </authorList>
    </citation>
    <scope>NUCLEOTIDE SEQUENCE [LARGE SCALE GENOMIC DNA]</scope>
    <source>
        <strain evidence="2 3">DSM 40273</strain>
    </source>
</reference>
<dbReference type="GO" id="GO:0043856">
    <property type="term" value="F:anti-sigma factor antagonist activity"/>
    <property type="evidence" value="ECO:0007669"/>
    <property type="project" value="TreeGrafter"/>
</dbReference>
<evidence type="ECO:0000313" key="3">
    <source>
        <dbReference type="Proteomes" id="UP000594008"/>
    </source>
</evidence>
<dbReference type="KEGG" id="schf:IPT68_17810"/>
<name>A0A7M2T1N5_STRCW</name>
<dbReference type="PROSITE" id="PS50801">
    <property type="entry name" value="STAS"/>
    <property type="match status" value="1"/>
</dbReference>
<keyword evidence="3" id="KW-1185">Reference proteome</keyword>
<gene>
    <name evidence="2" type="ORF">IPT68_17810</name>
</gene>
<evidence type="ECO:0000259" key="1">
    <source>
        <dbReference type="PROSITE" id="PS50801"/>
    </source>
</evidence>
<proteinExistence type="predicted"/>
<dbReference type="Gene3D" id="3.30.750.24">
    <property type="entry name" value="STAS domain"/>
    <property type="match status" value="1"/>
</dbReference>